<proteinExistence type="predicted"/>
<dbReference type="InterPro" id="IPR008780">
    <property type="entry name" value="Plasmodium_Vir"/>
</dbReference>
<dbReference type="Pfam" id="PF05795">
    <property type="entry name" value="Plasmodium_Vir"/>
    <property type="match status" value="1"/>
</dbReference>
<evidence type="ECO:0000256" key="1">
    <source>
        <dbReference type="SAM" id="MobiDB-lite"/>
    </source>
</evidence>
<dbReference type="AlphaFoldDB" id="A0A0J9S2L1"/>
<dbReference type="OrthoDB" id="389219at2759"/>
<organism evidence="2 3">
    <name type="scientific">Plasmodium vivax India VII</name>
    <dbReference type="NCBI Taxonomy" id="1077284"/>
    <lineage>
        <taxon>Eukaryota</taxon>
        <taxon>Sar</taxon>
        <taxon>Alveolata</taxon>
        <taxon>Apicomplexa</taxon>
        <taxon>Aconoidasida</taxon>
        <taxon>Haemosporida</taxon>
        <taxon>Plasmodiidae</taxon>
        <taxon>Plasmodium</taxon>
        <taxon>Plasmodium (Plasmodium)</taxon>
    </lineage>
</organism>
<gene>
    <name evidence="2" type="ORF">PVIIG_06244</name>
</gene>
<feature type="region of interest" description="Disordered" evidence="1">
    <location>
        <begin position="203"/>
        <end position="279"/>
    </location>
</feature>
<reference evidence="2 3" key="1">
    <citation type="submission" date="2011-08" db="EMBL/GenBank/DDBJ databases">
        <title>The Genome Sequence of Plasmodium vivax India VII.</title>
        <authorList>
            <consortium name="The Broad Institute Genome Sequencing Platform"/>
            <consortium name="The Broad Institute Genome Sequencing Center for Infectious Disease"/>
            <person name="Neafsey D."/>
            <person name="Carlton J."/>
            <person name="Barnwell J."/>
            <person name="Collins W."/>
            <person name="Escalante A."/>
            <person name="Mullikin J."/>
            <person name="Saul A."/>
            <person name="Guigo R."/>
            <person name="Camara F."/>
            <person name="Young S.K."/>
            <person name="Zeng Q."/>
            <person name="Gargeya S."/>
            <person name="Fitzgerald M."/>
            <person name="Haas B."/>
            <person name="Abouelleil A."/>
            <person name="Alvarado L."/>
            <person name="Arachchi H.M."/>
            <person name="Berlin A."/>
            <person name="Brown A."/>
            <person name="Chapman S.B."/>
            <person name="Chen Z."/>
            <person name="Dunbar C."/>
            <person name="Freedman E."/>
            <person name="Gearin G."/>
            <person name="Gellesch M."/>
            <person name="Goldberg J."/>
            <person name="Griggs A."/>
            <person name="Gujja S."/>
            <person name="Heiman D."/>
            <person name="Howarth C."/>
            <person name="Larson L."/>
            <person name="Lui A."/>
            <person name="MacDonald P.J.P."/>
            <person name="Montmayeur A."/>
            <person name="Murphy C."/>
            <person name="Neiman D."/>
            <person name="Pearson M."/>
            <person name="Priest M."/>
            <person name="Roberts A."/>
            <person name="Saif S."/>
            <person name="Shea T."/>
            <person name="Shenoy N."/>
            <person name="Sisk P."/>
            <person name="Stolte C."/>
            <person name="Sykes S."/>
            <person name="Wortman J."/>
            <person name="Nusbaum C."/>
            <person name="Birren B."/>
        </authorList>
    </citation>
    <scope>NUCLEOTIDE SEQUENCE [LARGE SCALE GENOMIC DNA]</scope>
    <source>
        <strain evidence="2 3">India VII</strain>
    </source>
</reference>
<accession>A0A0J9S2L1</accession>
<protein>
    <recommendedName>
        <fullName evidence="4">VIR protein</fullName>
    </recommendedName>
</protein>
<evidence type="ECO:0008006" key="4">
    <source>
        <dbReference type="Google" id="ProtNLM"/>
    </source>
</evidence>
<evidence type="ECO:0000313" key="3">
    <source>
        <dbReference type="Proteomes" id="UP000053562"/>
    </source>
</evidence>
<name>A0A0J9S2L1_PLAVI</name>
<sequence>MAIDDKIYTVNDFAPHTYIKNNELDDTNLIRLYKSFFQEECNKHYGYNFYCDTDGSEKKLPSTLWELYKKFERNVKLIQEKTEIFSVWEKEKKKLSKCPRCECEFNISSFYHIKQLKRAYDYCLFLNAYKDTRTISKHIADKNYCTYIENTKYIYSSLEYICKDNLAPYCKEFIDNELPPIKEDDNSSISCNASITVDTDLEKGSQGFKGPHHKLHPGRIEEQGPNVDVEGTTGRTDTVQEVAGAKLGSAPEKEPERTLGSNPEEELSSHGPILQPQKEDVGPHPYFSGGLPDGEGDKVTPHLGISSDGNGSPIKTITSASMVGIPSIIFLLYKFTPTRTWIDPRIRKTKDVLRNGVNESNELQSNDYNFDHADMDINRYNIAYQSR</sequence>
<dbReference type="Proteomes" id="UP000053562">
    <property type="component" value="Unassembled WGS sequence"/>
</dbReference>
<evidence type="ECO:0000313" key="2">
    <source>
        <dbReference type="EMBL" id="KMZ77016.1"/>
    </source>
</evidence>
<dbReference type="EMBL" id="KQ234535">
    <property type="protein sequence ID" value="KMZ77016.1"/>
    <property type="molecule type" value="Genomic_DNA"/>
</dbReference>